<name>A0ABU1HZD6_9MICO</name>
<keyword evidence="2" id="KW-0812">Transmembrane</keyword>
<proteinExistence type="predicted"/>
<sequence length="243" mass="25249">MSGYYDDGAGAGAVLALLLLILPIILILALAGYIISSFFYMKIFEKAGVQGKWRAWVPFYREMVFAKLGDISPWVMLGAIIATGVLSNIPGIGFIFGYLAIIALALASVRVGQKLGKDWPLVLLYILPGIGGLIWLGIAAFSSSPWNPNVQPSPWRTSFLRDTTVWQGIPVQPDGGAAPAAVAYGAPGAGYAPPAAPSTPPAGSYPPPAAPPAPPAGAYPPPAAQPPVTPPTTEPPAPDAPRQ</sequence>
<evidence type="ECO:0000313" key="4">
    <source>
        <dbReference type="Proteomes" id="UP001260188"/>
    </source>
</evidence>
<evidence type="ECO:0000256" key="1">
    <source>
        <dbReference type="SAM" id="MobiDB-lite"/>
    </source>
</evidence>
<evidence type="ECO:0000313" key="3">
    <source>
        <dbReference type="EMBL" id="MDR6167008.1"/>
    </source>
</evidence>
<feature type="compositionally biased region" description="Pro residues" evidence="1">
    <location>
        <begin position="194"/>
        <end position="243"/>
    </location>
</feature>
<gene>
    <name evidence="3" type="ORF">QE367_001212</name>
</gene>
<keyword evidence="4" id="KW-1185">Reference proteome</keyword>
<feature type="transmembrane region" description="Helical" evidence="2">
    <location>
        <begin position="121"/>
        <end position="141"/>
    </location>
</feature>
<feature type="transmembrane region" description="Helical" evidence="2">
    <location>
        <begin position="92"/>
        <end position="109"/>
    </location>
</feature>
<feature type="transmembrane region" description="Helical" evidence="2">
    <location>
        <begin position="64"/>
        <end position="86"/>
    </location>
</feature>
<feature type="region of interest" description="Disordered" evidence="1">
    <location>
        <begin position="192"/>
        <end position="243"/>
    </location>
</feature>
<dbReference type="RefSeq" id="WP_309665443.1">
    <property type="nucleotide sequence ID" value="NZ_JAVIZA010000001.1"/>
</dbReference>
<keyword evidence="2" id="KW-1133">Transmembrane helix</keyword>
<feature type="transmembrane region" description="Helical" evidence="2">
    <location>
        <begin position="12"/>
        <end position="43"/>
    </location>
</feature>
<keyword evidence="2" id="KW-0472">Membrane</keyword>
<comment type="caution">
    <text evidence="3">The sequence shown here is derived from an EMBL/GenBank/DDBJ whole genome shotgun (WGS) entry which is preliminary data.</text>
</comment>
<reference evidence="3 4" key="1">
    <citation type="submission" date="2023-08" db="EMBL/GenBank/DDBJ databases">
        <title>Functional and genomic diversity of the sorghum phyllosphere microbiome.</title>
        <authorList>
            <person name="Shade A."/>
        </authorList>
    </citation>
    <scope>NUCLEOTIDE SEQUENCE [LARGE SCALE GENOMIC DNA]</scope>
    <source>
        <strain evidence="3 4">SORGH_AS_0919</strain>
    </source>
</reference>
<evidence type="ECO:0008006" key="5">
    <source>
        <dbReference type="Google" id="ProtNLM"/>
    </source>
</evidence>
<dbReference type="EMBL" id="JAVIZA010000001">
    <property type="protein sequence ID" value="MDR6167008.1"/>
    <property type="molecule type" value="Genomic_DNA"/>
</dbReference>
<accession>A0ABU1HZD6</accession>
<evidence type="ECO:0000256" key="2">
    <source>
        <dbReference type="SAM" id="Phobius"/>
    </source>
</evidence>
<organism evidence="3 4">
    <name type="scientific">Microbacterium paludicola</name>
    <dbReference type="NCBI Taxonomy" id="300019"/>
    <lineage>
        <taxon>Bacteria</taxon>
        <taxon>Bacillati</taxon>
        <taxon>Actinomycetota</taxon>
        <taxon>Actinomycetes</taxon>
        <taxon>Micrococcales</taxon>
        <taxon>Microbacteriaceae</taxon>
        <taxon>Microbacterium</taxon>
    </lineage>
</organism>
<dbReference type="Proteomes" id="UP001260188">
    <property type="component" value="Unassembled WGS sequence"/>
</dbReference>
<protein>
    <recommendedName>
        <fullName evidence="5">Large exoprotein</fullName>
    </recommendedName>
</protein>